<evidence type="ECO:0000313" key="5">
    <source>
        <dbReference type="EMBL" id="OJT04462.1"/>
    </source>
</evidence>
<dbReference type="PRINTS" id="PR00420">
    <property type="entry name" value="RNGMNOXGNASE"/>
</dbReference>
<dbReference type="InterPro" id="IPR051104">
    <property type="entry name" value="FAD_monoxygenase"/>
</dbReference>
<name>A0A1M2VA69_TRAPU</name>
<dbReference type="Pfam" id="PF01494">
    <property type="entry name" value="FAD_binding_3"/>
    <property type="match status" value="1"/>
</dbReference>
<protein>
    <submittedName>
        <fullName evidence="5">Salicylate hydroxylase</fullName>
    </submittedName>
</protein>
<dbReference type="AlphaFoldDB" id="A0A1M2VA69"/>
<organism evidence="5 6">
    <name type="scientific">Trametes pubescens</name>
    <name type="common">White-rot fungus</name>
    <dbReference type="NCBI Taxonomy" id="154538"/>
    <lineage>
        <taxon>Eukaryota</taxon>
        <taxon>Fungi</taxon>
        <taxon>Dikarya</taxon>
        <taxon>Basidiomycota</taxon>
        <taxon>Agaricomycotina</taxon>
        <taxon>Agaricomycetes</taxon>
        <taxon>Polyporales</taxon>
        <taxon>Polyporaceae</taxon>
        <taxon>Trametes</taxon>
    </lineage>
</organism>
<dbReference type="OMA" id="FVACQIT"/>
<comment type="caution">
    <text evidence="5">The sequence shown here is derived from an EMBL/GenBank/DDBJ whole genome shotgun (WGS) entry which is preliminary data.</text>
</comment>
<reference evidence="5 6" key="1">
    <citation type="submission" date="2016-10" db="EMBL/GenBank/DDBJ databases">
        <title>Genome sequence of the basidiomycete white-rot fungus Trametes pubescens.</title>
        <authorList>
            <person name="Makela M.R."/>
            <person name="Granchi Z."/>
            <person name="Peng M."/>
            <person name="De Vries R.P."/>
            <person name="Grigoriev I."/>
            <person name="Riley R."/>
            <person name="Hilden K."/>
        </authorList>
    </citation>
    <scope>NUCLEOTIDE SEQUENCE [LARGE SCALE GENOMIC DNA]</scope>
    <source>
        <strain evidence="5 6">FBCC735</strain>
    </source>
</reference>
<dbReference type="Pfam" id="PF13450">
    <property type="entry name" value="NAD_binding_8"/>
    <property type="match status" value="1"/>
</dbReference>
<gene>
    <name evidence="5" type="ORF">TRAPUB_4732</name>
</gene>
<dbReference type="SUPFAM" id="SSF51905">
    <property type="entry name" value="FAD/NAD(P)-binding domain"/>
    <property type="match status" value="1"/>
</dbReference>
<dbReference type="Proteomes" id="UP000184267">
    <property type="component" value="Unassembled WGS sequence"/>
</dbReference>
<evidence type="ECO:0000256" key="2">
    <source>
        <dbReference type="ARBA" id="ARBA00022827"/>
    </source>
</evidence>
<sequence>MSQTTSQVPIQVAVIGGGVCGLACAIALQRAGLSVELFEAATAFTEVGAGIGLGALSGAMLRLYQLAVLITSPSGLGPNAVRVLKEFGVLDAVLKKTNPGELKPKGFRFFSGLDGHELVYEYPMSPADASISMHRAAFLDALVGAVDPRAVHFNKRCTSVSVSPVTAARVVVHFADGTTHEADVVLGTDGIRSTARDFVQGGVGTGPVFSNTFAYRGLIPRAALEAAGFKTDVKGTPACFMGSSKINVAAFATRYDVPIGSQALPEGTRWVEDVPRAELEKEYDGWGPDVAALLRCMPEKASRWAIHVVHPPLEGYARGRVALIGDAAHGMLPHLGAGASQGLEDAYVLVRLLSHPETNVGNLEAVLQAYSAVRQPRAQSVWDASYRAGSTYHLQGPHGATKEGLCEDLKDMWKPVWHYDFLSDVNSAVDSLRRSGAF</sequence>
<evidence type="ECO:0000313" key="6">
    <source>
        <dbReference type="Proteomes" id="UP000184267"/>
    </source>
</evidence>
<accession>A0A1M2VA69</accession>
<dbReference type="PANTHER" id="PTHR46720:SF3">
    <property type="entry name" value="FAD-BINDING DOMAIN-CONTAINING PROTEIN-RELATED"/>
    <property type="match status" value="1"/>
</dbReference>
<keyword evidence="2" id="KW-0274">FAD</keyword>
<evidence type="ECO:0000256" key="3">
    <source>
        <dbReference type="ARBA" id="ARBA00023002"/>
    </source>
</evidence>
<keyword evidence="6" id="KW-1185">Reference proteome</keyword>
<evidence type="ECO:0000259" key="4">
    <source>
        <dbReference type="Pfam" id="PF01494"/>
    </source>
</evidence>
<dbReference type="STRING" id="154538.A0A1M2VA69"/>
<keyword evidence="3" id="KW-0560">Oxidoreductase</keyword>
<dbReference type="InterPro" id="IPR002938">
    <property type="entry name" value="FAD-bd"/>
</dbReference>
<dbReference type="InterPro" id="IPR036188">
    <property type="entry name" value="FAD/NAD-bd_sf"/>
</dbReference>
<dbReference type="OrthoDB" id="417877at2759"/>
<evidence type="ECO:0000256" key="1">
    <source>
        <dbReference type="ARBA" id="ARBA00022630"/>
    </source>
</evidence>
<dbReference type="Gene3D" id="3.50.50.60">
    <property type="entry name" value="FAD/NAD(P)-binding domain"/>
    <property type="match status" value="1"/>
</dbReference>
<keyword evidence="1" id="KW-0285">Flavoprotein</keyword>
<feature type="domain" description="FAD-binding" evidence="4">
    <location>
        <begin position="76"/>
        <end position="384"/>
    </location>
</feature>
<dbReference type="GO" id="GO:0071949">
    <property type="term" value="F:FAD binding"/>
    <property type="evidence" value="ECO:0007669"/>
    <property type="project" value="InterPro"/>
</dbReference>
<dbReference type="PANTHER" id="PTHR46720">
    <property type="entry name" value="HYDROXYLASE, PUTATIVE (AFU_ORTHOLOGUE AFUA_3G01460)-RELATED"/>
    <property type="match status" value="1"/>
</dbReference>
<proteinExistence type="predicted"/>
<dbReference type="GO" id="GO:0044550">
    <property type="term" value="P:secondary metabolite biosynthetic process"/>
    <property type="evidence" value="ECO:0007669"/>
    <property type="project" value="TreeGrafter"/>
</dbReference>
<dbReference type="GO" id="GO:0016491">
    <property type="term" value="F:oxidoreductase activity"/>
    <property type="evidence" value="ECO:0007669"/>
    <property type="project" value="UniProtKB-KW"/>
</dbReference>
<dbReference type="EMBL" id="MNAD01001539">
    <property type="protein sequence ID" value="OJT04462.1"/>
    <property type="molecule type" value="Genomic_DNA"/>
</dbReference>